<name>A0AAE0GFM4_9CHLO</name>
<dbReference type="EMBL" id="LGRX02006226">
    <property type="protein sequence ID" value="KAK3277162.1"/>
    <property type="molecule type" value="Genomic_DNA"/>
</dbReference>
<reference evidence="2 3" key="1">
    <citation type="journal article" date="2015" name="Genome Biol. Evol.">
        <title>Comparative Genomics of a Bacterivorous Green Alga Reveals Evolutionary Causalities and Consequences of Phago-Mixotrophic Mode of Nutrition.</title>
        <authorList>
            <person name="Burns J.A."/>
            <person name="Paasch A."/>
            <person name="Narechania A."/>
            <person name="Kim E."/>
        </authorList>
    </citation>
    <scope>NUCLEOTIDE SEQUENCE [LARGE SCALE GENOMIC DNA]</scope>
    <source>
        <strain evidence="2 3">PLY_AMNH</strain>
    </source>
</reference>
<sequence>MPPWSNASLPSDVIADSFRPFPDLAVEHRWPSPDAGVERRRPSSGKPSSRSGVERFRSFPYAVMERCGISKVPGVERHRTIRPGRGALQALTGVWSSPQTRAHSALCPP</sequence>
<dbReference type="Proteomes" id="UP001190700">
    <property type="component" value="Unassembled WGS sequence"/>
</dbReference>
<comment type="caution">
    <text evidence="2">The sequence shown here is derived from an EMBL/GenBank/DDBJ whole genome shotgun (WGS) entry which is preliminary data.</text>
</comment>
<proteinExistence type="predicted"/>
<feature type="region of interest" description="Disordered" evidence="1">
    <location>
        <begin position="28"/>
        <end position="53"/>
    </location>
</feature>
<feature type="compositionally biased region" description="Basic and acidic residues" evidence="1">
    <location>
        <begin position="28"/>
        <end position="41"/>
    </location>
</feature>
<evidence type="ECO:0000313" key="2">
    <source>
        <dbReference type="EMBL" id="KAK3277162.1"/>
    </source>
</evidence>
<protein>
    <submittedName>
        <fullName evidence="2">Uncharacterized protein</fullName>
    </submittedName>
</protein>
<evidence type="ECO:0000256" key="1">
    <source>
        <dbReference type="SAM" id="MobiDB-lite"/>
    </source>
</evidence>
<dbReference type="AlphaFoldDB" id="A0AAE0GFM4"/>
<accession>A0AAE0GFM4</accession>
<organism evidence="2 3">
    <name type="scientific">Cymbomonas tetramitiformis</name>
    <dbReference type="NCBI Taxonomy" id="36881"/>
    <lineage>
        <taxon>Eukaryota</taxon>
        <taxon>Viridiplantae</taxon>
        <taxon>Chlorophyta</taxon>
        <taxon>Pyramimonadophyceae</taxon>
        <taxon>Pyramimonadales</taxon>
        <taxon>Pyramimonadaceae</taxon>
        <taxon>Cymbomonas</taxon>
    </lineage>
</organism>
<keyword evidence="3" id="KW-1185">Reference proteome</keyword>
<evidence type="ECO:0000313" key="3">
    <source>
        <dbReference type="Proteomes" id="UP001190700"/>
    </source>
</evidence>
<gene>
    <name evidence="2" type="ORF">CYMTET_14808</name>
</gene>